<keyword evidence="2" id="KW-0472">Membrane</keyword>
<feature type="compositionally biased region" description="Low complexity" evidence="1">
    <location>
        <begin position="138"/>
        <end position="148"/>
    </location>
</feature>
<evidence type="ECO:0000256" key="2">
    <source>
        <dbReference type="SAM" id="Phobius"/>
    </source>
</evidence>
<dbReference type="AlphaFoldDB" id="A0A7V7QK53"/>
<feature type="transmembrane region" description="Helical" evidence="2">
    <location>
        <begin position="157"/>
        <end position="175"/>
    </location>
</feature>
<feature type="signal peptide" evidence="3">
    <location>
        <begin position="1"/>
        <end position="26"/>
    </location>
</feature>
<dbReference type="RefSeq" id="WP_151144695.1">
    <property type="nucleotide sequence ID" value="NZ_WAGX01000005.1"/>
</dbReference>
<evidence type="ECO:0000256" key="3">
    <source>
        <dbReference type="SAM" id="SignalP"/>
    </source>
</evidence>
<dbReference type="Proteomes" id="UP000461768">
    <property type="component" value="Unassembled WGS sequence"/>
</dbReference>
<gene>
    <name evidence="5" type="ORF">F7O84_10440</name>
</gene>
<reference evidence="5 6" key="1">
    <citation type="submission" date="2019-09" db="EMBL/GenBank/DDBJ databases">
        <authorList>
            <person name="Valk L.C."/>
        </authorList>
    </citation>
    <scope>NUCLEOTIDE SEQUENCE [LARGE SCALE GENOMIC DNA]</scope>
    <source>
        <strain evidence="5">GalUA</strain>
    </source>
</reference>
<evidence type="ECO:0000256" key="1">
    <source>
        <dbReference type="SAM" id="MobiDB-lite"/>
    </source>
</evidence>
<keyword evidence="6" id="KW-1185">Reference proteome</keyword>
<feature type="region of interest" description="Disordered" evidence="1">
    <location>
        <begin position="185"/>
        <end position="225"/>
    </location>
</feature>
<proteinExistence type="predicted"/>
<evidence type="ECO:0000313" key="6">
    <source>
        <dbReference type="Proteomes" id="UP000461768"/>
    </source>
</evidence>
<keyword evidence="2" id="KW-1133">Transmembrane helix</keyword>
<dbReference type="EMBL" id="WAGX01000005">
    <property type="protein sequence ID" value="KAB1437991.1"/>
    <property type="molecule type" value="Genomic_DNA"/>
</dbReference>
<protein>
    <submittedName>
        <fullName evidence="5">DUF4366 domain-containing protein</fullName>
    </submittedName>
</protein>
<feature type="compositionally biased region" description="Low complexity" evidence="1">
    <location>
        <begin position="35"/>
        <end position="46"/>
    </location>
</feature>
<organism evidence="5 6">
    <name type="scientific">Candidatus Galacturonatibacter soehngenii</name>
    <dbReference type="NCBI Taxonomy" id="2307010"/>
    <lineage>
        <taxon>Bacteria</taxon>
        <taxon>Bacillati</taxon>
        <taxon>Bacillota</taxon>
        <taxon>Clostridia</taxon>
        <taxon>Lachnospirales</taxon>
        <taxon>Lachnospiraceae</taxon>
        <taxon>Candidatus Galacturonatibacter</taxon>
    </lineage>
</organism>
<feature type="domain" description="Mobile element protein CD1107-like" evidence="4">
    <location>
        <begin position="50"/>
        <end position="183"/>
    </location>
</feature>
<name>A0A7V7QK53_9FIRM</name>
<sequence>MKKIRMMAVLCAAFLMVFSFSTVAYASGGEETPEVTEAPATSETTSDPNPFTPAGTGTVVNTATDEDGKQFYTITTPDENVFYLVIDLQRETDNVYFLNAVTEKDLLALAEKSEDTEENETVVVSAPEPESDSETDISSETSLETSTEPEQKSNTTMLLLVLTVVVIGGGAGYYFKIYRPKQEQAALTEDEFDEYEADPYDEQEDDTPPWEVDGEASDTGEDEDV</sequence>
<accession>A0A7V7QK53</accession>
<feature type="chain" id="PRO_5030823901" evidence="3">
    <location>
        <begin position="27"/>
        <end position="225"/>
    </location>
</feature>
<feature type="region of interest" description="Disordered" evidence="1">
    <location>
        <begin position="111"/>
        <end position="153"/>
    </location>
</feature>
<evidence type="ECO:0000259" key="4">
    <source>
        <dbReference type="Pfam" id="PF14283"/>
    </source>
</evidence>
<dbReference type="Pfam" id="PF14283">
    <property type="entry name" value="CD1107-like"/>
    <property type="match status" value="1"/>
</dbReference>
<feature type="region of interest" description="Disordered" evidence="1">
    <location>
        <begin position="31"/>
        <end position="56"/>
    </location>
</feature>
<dbReference type="InterPro" id="IPR025376">
    <property type="entry name" value="CD1107-like_dom"/>
</dbReference>
<reference evidence="5 6" key="2">
    <citation type="submission" date="2020-02" db="EMBL/GenBank/DDBJ databases">
        <title>Candidatus Galacturonibacter soehngenii shows hetero-acetogenic catabolism of galacturonic acid but lacks a canonical carbon monoxide dehydrogenase/acetyl-CoA synthase complex.</title>
        <authorList>
            <person name="Diender M."/>
            <person name="Stouten G.R."/>
            <person name="Petersen J.F."/>
            <person name="Nielsen P.H."/>
            <person name="Dueholm M.S."/>
            <person name="Pronk J.T."/>
            <person name="Van Loosdrecht M.C.M."/>
        </authorList>
    </citation>
    <scope>NUCLEOTIDE SEQUENCE [LARGE SCALE GENOMIC DNA]</scope>
    <source>
        <strain evidence="5">GalUA</strain>
    </source>
</reference>
<evidence type="ECO:0000313" key="5">
    <source>
        <dbReference type="EMBL" id="KAB1437991.1"/>
    </source>
</evidence>
<keyword evidence="3" id="KW-0732">Signal</keyword>
<feature type="compositionally biased region" description="Acidic residues" evidence="1">
    <location>
        <begin position="188"/>
        <end position="225"/>
    </location>
</feature>
<keyword evidence="2" id="KW-0812">Transmembrane</keyword>
<dbReference type="OrthoDB" id="1951836at2"/>
<comment type="caution">
    <text evidence="5">The sequence shown here is derived from an EMBL/GenBank/DDBJ whole genome shotgun (WGS) entry which is preliminary data.</text>
</comment>